<dbReference type="Pfam" id="PF20655">
    <property type="entry name" value="Vps52_C"/>
    <property type="match status" value="1"/>
</dbReference>
<reference evidence="8" key="1">
    <citation type="journal article" date="2014" name="Nucleic Acids Res.">
        <title>The evolutionary dynamics of variant antigen genes in Babesia reveal a history of genomic innovation underlying host-parasite interaction.</title>
        <authorList>
            <person name="Jackson A.P."/>
            <person name="Otto T.D."/>
            <person name="Darby A."/>
            <person name="Ramaprasad A."/>
            <person name="Xia D."/>
            <person name="Echaide I.E."/>
            <person name="Farber M."/>
            <person name="Gahlot S."/>
            <person name="Gamble J."/>
            <person name="Gupta D."/>
            <person name="Gupta Y."/>
            <person name="Jackson L."/>
            <person name="Malandrin L."/>
            <person name="Malas T.B."/>
            <person name="Moussa E."/>
            <person name="Nair M."/>
            <person name="Reid A.J."/>
            <person name="Sanders M."/>
            <person name="Sharma J."/>
            <person name="Tracey A."/>
            <person name="Quail M.A."/>
            <person name="Weir W."/>
            <person name="Wastling J.M."/>
            <person name="Hall N."/>
            <person name="Willadsen P."/>
            <person name="Lingelbach K."/>
            <person name="Shiels B."/>
            <person name="Tait A."/>
            <person name="Berriman M."/>
            <person name="Allred D.R."/>
            <person name="Pain A."/>
        </authorList>
    </citation>
    <scope>NUCLEOTIDE SEQUENCE</scope>
    <source>
        <strain evidence="8">1802A</strain>
    </source>
</reference>
<keyword evidence="3" id="KW-0813">Transport</keyword>
<dbReference type="InterPro" id="IPR048319">
    <property type="entry name" value="Vps52_CC"/>
</dbReference>
<dbReference type="GO" id="GO:0000938">
    <property type="term" value="C:GARP complex"/>
    <property type="evidence" value="ECO:0007669"/>
    <property type="project" value="TreeGrafter"/>
</dbReference>
<proteinExistence type="inferred from homology"/>
<comment type="subcellular location">
    <subcellularLocation>
        <location evidence="1">Golgi apparatus</location>
        <location evidence="1">trans-Golgi network</location>
    </subcellularLocation>
</comment>
<dbReference type="InterPro" id="IPR007258">
    <property type="entry name" value="Vps52"/>
</dbReference>
<evidence type="ECO:0000313" key="8">
    <source>
        <dbReference type="EMBL" id="KAK1933315.1"/>
    </source>
</evidence>
<dbReference type="PANTHER" id="PTHR14190">
    <property type="entry name" value="SUPPRESSOR OF ACTIN MUTATIONS 2/VACUOLAR PROTEIN SORTING 52"/>
    <property type="match status" value="1"/>
</dbReference>
<accession>A0AAD9G7P2</accession>
<sequence>MRRDPNTSKLMAIEPQSLAEDVHWFLDGLDSPHAPYDLDPFSNPKTCHLFDNADTPERRDSIDSSRSERAVEVLDGSQLGPKYLAHMKAVLKRVAQARGRWQDEIMTTFLDHEEEISEFATDLNYCDSTLRLVEEALMKHYKRLETASTSIMNLYSESEELSVSLENRKAFLDALKKFLDDVTISPKMIMAICREPLSNNYLKLLNKFKQKADKIRNVYPEAQYPALNPSRIQVKKLELVILRRICDFMRVEIAQLAAPKTNLQLIQSTYFIRLQPLYAYVRDTNPVYSEEIKNQYSNTLRKVYHHLFSNYYASLEGFRMKNHYREVGVIMKQSSRRPEGYFKLQDRDHLVKTYMDNPMVPTGIQPDSLHMEGIVKSFLKLLSDTAASEYMLISQFFGEGSDALFLYIFEETLGYLRSRLDGLRKSSYDVVMLTAVLLLIGLNRKLLCHRGLNILADQLSKLEIDMYEGIVGHIKTLVEHVAQQAHQAAPSTVESWLPGGFSINVSNMVHALQRLKELQVEYNLNPFDCKVLDEVLESIQSTLCVLGRKVTNPLKGNIVIIANCAAFLPLVEETNIKLSLLKNTLEQHLKSYVNGHISTHFEDLLKIVNGMKDTQNTCVTEPNITAGTTDQWRKTGDEFLTTLTGKFMAIQGKVKLHFVQKSTASMVLSSIVETIETLYTTFHSNVVRFLKVEDQGWMNKLPAPGSLRQSLMPNAA</sequence>
<dbReference type="GO" id="GO:0015031">
    <property type="term" value="P:protein transport"/>
    <property type="evidence" value="ECO:0007669"/>
    <property type="project" value="UniProtKB-KW"/>
</dbReference>
<evidence type="ECO:0000256" key="4">
    <source>
        <dbReference type="ARBA" id="ARBA00022927"/>
    </source>
</evidence>
<dbReference type="GO" id="GO:0006896">
    <property type="term" value="P:Golgi to vacuole transport"/>
    <property type="evidence" value="ECO:0007669"/>
    <property type="project" value="TreeGrafter"/>
</dbReference>
<reference evidence="8" key="2">
    <citation type="submission" date="2021-05" db="EMBL/GenBank/DDBJ databases">
        <authorList>
            <person name="Pain A."/>
        </authorList>
    </citation>
    <scope>NUCLEOTIDE SEQUENCE</scope>
    <source>
        <strain evidence="8">1802A</strain>
    </source>
</reference>
<keyword evidence="5" id="KW-0333">Golgi apparatus</keyword>
<evidence type="ECO:0000256" key="3">
    <source>
        <dbReference type="ARBA" id="ARBA00022448"/>
    </source>
</evidence>
<evidence type="ECO:0000256" key="1">
    <source>
        <dbReference type="ARBA" id="ARBA00004601"/>
    </source>
</evidence>
<dbReference type="GO" id="GO:0042147">
    <property type="term" value="P:retrograde transport, endosome to Golgi"/>
    <property type="evidence" value="ECO:0007669"/>
    <property type="project" value="TreeGrafter"/>
</dbReference>
<dbReference type="Pfam" id="PF04129">
    <property type="entry name" value="Vps52_CC"/>
    <property type="match status" value="1"/>
</dbReference>
<feature type="domain" description="Vps52 C-terminal" evidence="7">
    <location>
        <begin position="298"/>
        <end position="444"/>
    </location>
</feature>
<name>A0AAD9G7P2_BABDI</name>
<organism evidence="8 9">
    <name type="scientific">Babesia divergens</name>
    <dbReference type="NCBI Taxonomy" id="32595"/>
    <lineage>
        <taxon>Eukaryota</taxon>
        <taxon>Sar</taxon>
        <taxon>Alveolata</taxon>
        <taxon>Apicomplexa</taxon>
        <taxon>Aconoidasida</taxon>
        <taxon>Piroplasmida</taxon>
        <taxon>Babesiidae</taxon>
        <taxon>Babesia</taxon>
    </lineage>
</organism>
<dbReference type="PANTHER" id="PTHR14190:SF7">
    <property type="entry name" value="VACUOLAR PROTEIN SORTING-ASSOCIATED PROTEIN 52 HOMOLOG"/>
    <property type="match status" value="1"/>
</dbReference>
<dbReference type="Proteomes" id="UP001195914">
    <property type="component" value="Unassembled WGS sequence"/>
</dbReference>
<comment type="caution">
    <text evidence="8">The sequence shown here is derived from an EMBL/GenBank/DDBJ whole genome shotgun (WGS) entry which is preliminary data.</text>
</comment>
<feature type="domain" description="Vps52 coiled-coil" evidence="6">
    <location>
        <begin position="114"/>
        <end position="280"/>
    </location>
</feature>
<comment type="similarity">
    <text evidence="2">Belongs to the VPS52 family.</text>
</comment>
<evidence type="ECO:0000256" key="5">
    <source>
        <dbReference type="ARBA" id="ARBA00023034"/>
    </source>
</evidence>
<evidence type="ECO:0000256" key="2">
    <source>
        <dbReference type="ARBA" id="ARBA00008180"/>
    </source>
</evidence>
<dbReference type="GO" id="GO:0005829">
    <property type="term" value="C:cytosol"/>
    <property type="evidence" value="ECO:0007669"/>
    <property type="project" value="GOC"/>
</dbReference>
<gene>
    <name evidence="8" type="ORF">X943_003119</name>
</gene>
<keyword evidence="4" id="KW-0653">Protein transport</keyword>
<keyword evidence="9" id="KW-1185">Reference proteome</keyword>
<evidence type="ECO:0000313" key="9">
    <source>
        <dbReference type="Proteomes" id="UP001195914"/>
    </source>
</evidence>
<dbReference type="GO" id="GO:0032456">
    <property type="term" value="P:endocytic recycling"/>
    <property type="evidence" value="ECO:0007669"/>
    <property type="project" value="TreeGrafter"/>
</dbReference>
<evidence type="ECO:0000259" key="6">
    <source>
        <dbReference type="Pfam" id="PF04129"/>
    </source>
</evidence>
<dbReference type="AlphaFoldDB" id="A0AAD9G7P2"/>
<evidence type="ECO:0000259" key="7">
    <source>
        <dbReference type="Pfam" id="PF20655"/>
    </source>
</evidence>
<protein>
    <submittedName>
        <fullName evidence="8">Uncharacterized protein</fullName>
    </submittedName>
</protein>
<dbReference type="InterPro" id="IPR048361">
    <property type="entry name" value="Vps52_C"/>
</dbReference>
<dbReference type="EMBL" id="JAHBMH010000073">
    <property type="protein sequence ID" value="KAK1933315.1"/>
    <property type="molecule type" value="Genomic_DNA"/>
</dbReference>
<dbReference type="GO" id="GO:0019905">
    <property type="term" value="F:syntaxin binding"/>
    <property type="evidence" value="ECO:0007669"/>
    <property type="project" value="TreeGrafter"/>
</dbReference>